<evidence type="ECO:0000313" key="1">
    <source>
        <dbReference type="EMBL" id="MVT65166.1"/>
    </source>
</evidence>
<evidence type="ECO:0000313" key="2">
    <source>
        <dbReference type="Proteomes" id="UP000436468"/>
    </source>
</evidence>
<dbReference type="AlphaFoldDB" id="A0A844SHV1"/>
<name>A0A844SHV1_9BRAD</name>
<proteinExistence type="predicted"/>
<reference evidence="1 2" key="1">
    <citation type="submission" date="2019-12" db="EMBL/GenBank/DDBJ databases">
        <title>Draft genome sequences Bradyrhizobium cajani AMBPC1010, Bradyrhizobium pachyrhizi AMBPC1040 and Bradyrhizobium yuanmingense ALSPC3051, three plant growth promoting strains isolated from nodules of Cajanus cajan L. in Dominican Republic.</title>
        <authorList>
            <person name="Flores-Felix J.D."/>
            <person name="Araujo J."/>
            <person name="Diaz-Alcantara C."/>
            <person name="Gonzalez-Andres F."/>
            <person name="Velazquez E."/>
        </authorList>
    </citation>
    <scope>NUCLEOTIDE SEQUENCE [LARGE SCALE GENOMIC DNA]</scope>
    <source>
        <strain evidence="1 2">1040</strain>
    </source>
</reference>
<keyword evidence="2" id="KW-1185">Reference proteome</keyword>
<accession>A0A844SHV1</accession>
<protein>
    <submittedName>
        <fullName evidence="1">Uncharacterized protein</fullName>
    </submittedName>
</protein>
<dbReference type="Proteomes" id="UP000436468">
    <property type="component" value="Unassembled WGS sequence"/>
</dbReference>
<dbReference type="EMBL" id="WQNF01000005">
    <property type="protein sequence ID" value="MVT65166.1"/>
    <property type="molecule type" value="Genomic_DNA"/>
</dbReference>
<sequence>MPSNSILRPPGASVLIESRNEAQDSCFGAFSSREPVSASLENALPGIRVDASMRAVNCMPTDLLPEI</sequence>
<organism evidence="1 2">
    <name type="scientific">Bradyrhizobium pachyrhizi</name>
    <dbReference type="NCBI Taxonomy" id="280333"/>
    <lineage>
        <taxon>Bacteria</taxon>
        <taxon>Pseudomonadati</taxon>
        <taxon>Pseudomonadota</taxon>
        <taxon>Alphaproteobacteria</taxon>
        <taxon>Hyphomicrobiales</taxon>
        <taxon>Nitrobacteraceae</taxon>
        <taxon>Bradyrhizobium</taxon>
    </lineage>
</organism>
<gene>
    <name evidence="1" type="ORF">GPL21_08605</name>
</gene>
<comment type="caution">
    <text evidence="1">The sequence shown here is derived from an EMBL/GenBank/DDBJ whole genome shotgun (WGS) entry which is preliminary data.</text>
</comment>